<evidence type="ECO:0000313" key="2">
    <source>
        <dbReference type="Proteomes" id="UP000777438"/>
    </source>
</evidence>
<dbReference type="OrthoDB" id="3886018at2759"/>
<dbReference type="Gene3D" id="3.80.10.10">
    <property type="entry name" value="Ribonuclease Inhibitor"/>
    <property type="match status" value="1"/>
</dbReference>
<name>A0A9P9AKD7_9HYPO</name>
<keyword evidence="2" id="KW-1185">Reference proteome</keyword>
<comment type="caution">
    <text evidence="1">The sequence shown here is derived from an EMBL/GenBank/DDBJ whole genome shotgun (WGS) entry which is preliminary data.</text>
</comment>
<evidence type="ECO:0000313" key="1">
    <source>
        <dbReference type="EMBL" id="KAH6887051.1"/>
    </source>
</evidence>
<dbReference type="Proteomes" id="UP000777438">
    <property type="component" value="Unassembled WGS sequence"/>
</dbReference>
<protein>
    <submittedName>
        <fullName evidence="1">Uncharacterized protein</fullName>
    </submittedName>
</protein>
<dbReference type="SUPFAM" id="SSF52047">
    <property type="entry name" value="RNI-like"/>
    <property type="match status" value="1"/>
</dbReference>
<organism evidence="1 2">
    <name type="scientific">Thelonectria olida</name>
    <dbReference type="NCBI Taxonomy" id="1576542"/>
    <lineage>
        <taxon>Eukaryota</taxon>
        <taxon>Fungi</taxon>
        <taxon>Dikarya</taxon>
        <taxon>Ascomycota</taxon>
        <taxon>Pezizomycotina</taxon>
        <taxon>Sordariomycetes</taxon>
        <taxon>Hypocreomycetidae</taxon>
        <taxon>Hypocreales</taxon>
        <taxon>Nectriaceae</taxon>
        <taxon>Thelonectria</taxon>
    </lineage>
</organism>
<accession>A0A9P9AKD7</accession>
<dbReference type="AlphaFoldDB" id="A0A9P9AKD7"/>
<gene>
    <name evidence="1" type="ORF">B0T10DRAFT_490645</name>
</gene>
<dbReference type="InterPro" id="IPR032675">
    <property type="entry name" value="LRR_dom_sf"/>
</dbReference>
<sequence>MTLPLILSFSQRSPSTWDIILQFLDVEAIKNLRLTNRHLGGEALNPRLKHFLETKTTDLTDESLGSLAALAAHPFGVSVKCLTIVASLYDTSKTEEILKSGERCEIEFSGVFTSKTWHECAEEELASTRSDLAWLRKKKNEQQEASDETVTTSLTKALRAFRRLDALELDAVVYESPELKVSTLESDWPSIWQRASQVYRVAMTAVARSGVEVGALQVYSNTPRCSVSIHELAEHMQSLRADKFGRAGASITSFSLSICRETTRHDETEQARLGPDEPSLAGVAHLLEEMPNLATLDLHVYRTLGDVAAVFDPIASRIHLTSLQQCALRGISTDKKSLLQFLTNHATMKSLELSHMHIDAEWGPLIAQVVTVLPDLQRLHLSNLWANKVLTNLQPAWESAALKAHEREWGYPCAGKKQLVHTLVLDEGDLKREMEFQPTPRGRSLGSPSLRRWMLANRRDFGPP</sequence>
<reference evidence="1 2" key="1">
    <citation type="journal article" date="2021" name="Nat. Commun.">
        <title>Genetic determinants of endophytism in the Arabidopsis root mycobiome.</title>
        <authorList>
            <person name="Mesny F."/>
            <person name="Miyauchi S."/>
            <person name="Thiergart T."/>
            <person name="Pickel B."/>
            <person name="Atanasova L."/>
            <person name="Karlsson M."/>
            <person name="Huettel B."/>
            <person name="Barry K.W."/>
            <person name="Haridas S."/>
            <person name="Chen C."/>
            <person name="Bauer D."/>
            <person name="Andreopoulos W."/>
            <person name="Pangilinan J."/>
            <person name="LaButti K."/>
            <person name="Riley R."/>
            <person name="Lipzen A."/>
            <person name="Clum A."/>
            <person name="Drula E."/>
            <person name="Henrissat B."/>
            <person name="Kohler A."/>
            <person name="Grigoriev I.V."/>
            <person name="Martin F.M."/>
            <person name="Hacquard S."/>
        </authorList>
    </citation>
    <scope>NUCLEOTIDE SEQUENCE [LARGE SCALE GENOMIC DNA]</scope>
    <source>
        <strain evidence="1 2">MPI-CAGE-CH-0241</strain>
    </source>
</reference>
<proteinExistence type="predicted"/>
<dbReference type="EMBL" id="JAGPYM010000015">
    <property type="protein sequence ID" value="KAH6887051.1"/>
    <property type="molecule type" value="Genomic_DNA"/>
</dbReference>